<dbReference type="PANTHER" id="PTHR24074">
    <property type="entry name" value="CO-CHAPERONE PROTEIN DJLA"/>
    <property type="match status" value="1"/>
</dbReference>
<evidence type="ECO:0000313" key="2">
    <source>
        <dbReference type="EMBL" id="GHO50058.1"/>
    </source>
</evidence>
<dbReference type="InterPro" id="IPR050817">
    <property type="entry name" value="DjlA_DnaK_co-chaperone"/>
</dbReference>
<feature type="domain" description="J" evidence="1">
    <location>
        <begin position="40"/>
        <end position="95"/>
    </location>
</feature>
<dbReference type="RefSeq" id="WP_220199125.1">
    <property type="nucleotide sequence ID" value="NZ_BNJF01000007.1"/>
</dbReference>
<dbReference type="Gene3D" id="1.10.287.110">
    <property type="entry name" value="DnaJ domain"/>
    <property type="match status" value="1"/>
</dbReference>
<dbReference type="SUPFAM" id="SSF46565">
    <property type="entry name" value="Chaperone J-domain"/>
    <property type="match status" value="1"/>
</dbReference>
<proteinExistence type="predicted"/>
<dbReference type="PRINTS" id="PR00625">
    <property type="entry name" value="JDOMAIN"/>
</dbReference>
<evidence type="ECO:0000259" key="1">
    <source>
        <dbReference type="PROSITE" id="PS50076"/>
    </source>
</evidence>
<keyword evidence="3" id="KW-1185">Reference proteome</keyword>
<dbReference type="PROSITE" id="PS50076">
    <property type="entry name" value="DNAJ_2"/>
    <property type="match status" value="1"/>
</dbReference>
<accession>A0A8J3ID51</accession>
<organism evidence="2 3">
    <name type="scientific">Ktedonospora formicarum</name>
    <dbReference type="NCBI Taxonomy" id="2778364"/>
    <lineage>
        <taxon>Bacteria</taxon>
        <taxon>Bacillati</taxon>
        <taxon>Chloroflexota</taxon>
        <taxon>Ktedonobacteria</taxon>
        <taxon>Ktedonobacterales</taxon>
        <taxon>Ktedonobacteraceae</taxon>
        <taxon>Ktedonospora</taxon>
    </lineage>
</organism>
<dbReference type="SMART" id="SM00271">
    <property type="entry name" value="DnaJ"/>
    <property type="match status" value="1"/>
</dbReference>
<dbReference type="EMBL" id="BNJF01000007">
    <property type="protein sequence ID" value="GHO50058.1"/>
    <property type="molecule type" value="Genomic_DNA"/>
</dbReference>
<name>A0A8J3ID51_9CHLR</name>
<dbReference type="CDD" id="cd06257">
    <property type="entry name" value="DnaJ"/>
    <property type="match status" value="1"/>
</dbReference>
<reference evidence="2" key="1">
    <citation type="submission" date="2020-10" db="EMBL/GenBank/DDBJ databases">
        <title>Taxonomic study of unclassified bacteria belonging to the class Ktedonobacteria.</title>
        <authorList>
            <person name="Yabe S."/>
            <person name="Wang C.M."/>
            <person name="Zheng Y."/>
            <person name="Sakai Y."/>
            <person name="Cavaletti L."/>
            <person name="Monciardini P."/>
            <person name="Donadio S."/>
        </authorList>
    </citation>
    <scope>NUCLEOTIDE SEQUENCE</scope>
    <source>
        <strain evidence="2">SOSP1-1</strain>
    </source>
</reference>
<evidence type="ECO:0000313" key="3">
    <source>
        <dbReference type="Proteomes" id="UP000612362"/>
    </source>
</evidence>
<dbReference type="Proteomes" id="UP000612362">
    <property type="component" value="Unassembled WGS sequence"/>
</dbReference>
<sequence length="95" mass="10875">MSTRPPKSLGAILWDVLRVSVQTFWRSSANPARTLVQRQQALAVLGLPPNASQQQIKQRYRVLAKRFHPDRGGDPRQMQQIIAAYDLLTKERKHS</sequence>
<dbReference type="Pfam" id="PF00226">
    <property type="entry name" value="DnaJ"/>
    <property type="match status" value="1"/>
</dbReference>
<comment type="caution">
    <text evidence="2">The sequence shown here is derived from an EMBL/GenBank/DDBJ whole genome shotgun (WGS) entry which is preliminary data.</text>
</comment>
<dbReference type="InterPro" id="IPR036869">
    <property type="entry name" value="J_dom_sf"/>
</dbReference>
<protein>
    <recommendedName>
        <fullName evidence="1">J domain-containing protein</fullName>
    </recommendedName>
</protein>
<gene>
    <name evidence="2" type="ORF">KSX_82210</name>
</gene>
<dbReference type="AlphaFoldDB" id="A0A8J3ID51"/>
<dbReference type="InterPro" id="IPR001623">
    <property type="entry name" value="DnaJ_domain"/>
</dbReference>